<evidence type="ECO:0000256" key="8">
    <source>
        <dbReference type="ARBA" id="ARBA00022989"/>
    </source>
</evidence>
<dbReference type="FunFam" id="3.30.200.20:FF:000288">
    <property type="entry name" value="LRR receptor-like serine/threonine-protein kinase ERECTA"/>
    <property type="match status" value="1"/>
</dbReference>
<dbReference type="PANTHER" id="PTHR48005">
    <property type="entry name" value="LEUCINE RICH REPEAT KINASE 2"/>
    <property type="match status" value="1"/>
</dbReference>
<dbReference type="PANTHER" id="PTHR48005:SF65">
    <property type="entry name" value="LEUCINE-RICH REPEAT RECEPTOR-LIKE SERINE_THREONINE_TYROSINE-PROTEIN KINASE SOBIR1"/>
    <property type="match status" value="1"/>
</dbReference>
<evidence type="ECO:0000256" key="13">
    <source>
        <dbReference type="RuleBase" id="RU000304"/>
    </source>
</evidence>
<evidence type="ECO:0000259" key="14">
    <source>
        <dbReference type="PROSITE" id="PS50011"/>
    </source>
</evidence>
<dbReference type="OMA" id="TTADMTH"/>
<evidence type="ECO:0000256" key="3">
    <source>
        <dbReference type="ARBA" id="ARBA00022679"/>
    </source>
</evidence>
<feature type="binding site" evidence="12">
    <location>
        <position position="188"/>
    </location>
    <ligand>
        <name>ATP</name>
        <dbReference type="ChEBI" id="CHEBI:30616"/>
    </ligand>
</feature>
<dbReference type="InterPro" id="IPR008271">
    <property type="entry name" value="Ser/Thr_kinase_AS"/>
</dbReference>
<dbReference type="GO" id="GO:0004674">
    <property type="term" value="F:protein serine/threonine kinase activity"/>
    <property type="evidence" value="ECO:0007669"/>
    <property type="project" value="UniProtKB-KW"/>
</dbReference>
<evidence type="ECO:0000313" key="15">
    <source>
        <dbReference type="EMBL" id="CDP20026.1"/>
    </source>
</evidence>
<keyword evidence="4" id="KW-0812">Transmembrane</keyword>
<evidence type="ECO:0000256" key="6">
    <source>
        <dbReference type="ARBA" id="ARBA00022777"/>
    </source>
</evidence>
<keyword evidence="3" id="KW-0808">Transferase</keyword>
<evidence type="ECO:0000256" key="2">
    <source>
        <dbReference type="ARBA" id="ARBA00022527"/>
    </source>
</evidence>
<dbReference type="InterPro" id="IPR011009">
    <property type="entry name" value="Kinase-like_dom_sf"/>
</dbReference>
<dbReference type="PROSITE" id="PS50011">
    <property type="entry name" value="PROTEIN_KINASE_DOM"/>
    <property type="match status" value="1"/>
</dbReference>
<comment type="similarity">
    <text evidence="13">Belongs to the protein kinase superfamily.</text>
</comment>
<dbReference type="PhylomeDB" id="A0A068VH39"/>
<gene>
    <name evidence="15" type="ORF">GSCOC_T00008132001</name>
</gene>
<dbReference type="InterPro" id="IPR032675">
    <property type="entry name" value="LRR_dom_sf"/>
</dbReference>
<keyword evidence="8" id="KW-1133">Transmembrane helix</keyword>
<keyword evidence="6" id="KW-0418">Kinase</keyword>
<dbReference type="InterPro" id="IPR017441">
    <property type="entry name" value="Protein_kinase_ATP_BS"/>
</dbReference>
<dbReference type="GO" id="GO:0090567">
    <property type="term" value="P:reproductive shoot system development"/>
    <property type="evidence" value="ECO:0007669"/>
    <property type="project" value="UniProtKB-ARBA"/>
</dbReference>
<dbReference type="GO" id="GO:0005524">
    <property type="term" value="F:ATP binding"/>
    <property type="evidence" value="ECO:0007669"/>
    <property type="project" value="UniProtKB-UniRule"/>
</dbReference>
<reference evidence="16" key="1">
    <citation type="journal article" date="2014" name="Science">
        <title>The coffee genome provides insight into the convergent evolution of caffeine biosynthesis.</title>
        <authorList>
            <person name="Denoeud F."/>
            <person name="Carretero-Paulet L."/>
            <person name="Dereeper A."/>
            <person name="Droc G."/>
            <person name="Guyot R."/>
            <person name="Pietrella M."/>
            <person name="Zheng C."/>
            <person name="Alberti A."/>
            <person name="Anthony F."/>
            <person name="Aprea G."/>
            <person name="Aury J.M."/>
            <person name="Bento P."/>
            <person name="Bernard M."/>
            <person name="Bocs S."/>
            <person name="Campa C."/>
            <person name="Cenci A."/>
            <person name="Combes M.C."/>
            <person name="Crouzillat D."/>
            <person name="Da Silva C."/>
            <person name="Daddiego L."/>
            <person name="De Bellis F."/>
            <person name="Dussert S."/>
            <person name="Garsmeur O."/>
            <person name="Gayraud T."/>
            <person name="Guignon V."/>
            <person name="Jahn K."/>
            <person name="Jamilloux V."/>
            <person name="Joet T."/>
            <person name="Labadie K."/>
            <person name="Lan T."/>
            <person name="Leclercq J."/>
            <person name="Lepelley M."/>
            <person name="Leroy T."/>
            <person name="Li L.T."/>
            <person name="Librado P."/>
            <person name="Lopez L."/>
            <person name="Munoz A."/>
            <person name="Noel B."/>
            <person name="Pallavicini A."/>
            <person name="Perrotta G."/>
            <person name="Poncet V."/>
            <person name="Pot D."/>
            <person name="Priyono X."/>
            <person name="Rigoreau M."/>
            <person name="Rouard M."/>
            <person name="Rozas J."/>
            <person name="Tranchant-Dubreuil C."/>
            <person name="VanBuren R."/>
            <person name="Zhang Q."/>
            <person name="Andrade A.C."/>
            <person name="Argout X."/>
            <person name="Bertrand B."/>
            <person name="de Kochko A."/>
            <person name="Graziosi G."/>
            <person name="Henry R.J."/>
            <person name="Jayarama X."/>
            <person name="Ming R."/>
            <person name="Nagai C."/>
            <person name="Rounsley S."/>
            <person name="Sankoff D."/>
            <person name="Giuliano G."/>
            <person name="Albert V.A."/>
            <person name="Wincker P."/>
            <person name="Lashermes P."/>
        </authorList>
    </citation>
    <scope>NUCLEOTIDE SEQUENCE [LARGE SCALE GENOMIC DNA]</scope>
    <source>
        <strain evidence="16">cv. DH200-94</strain>
    </source>
</reference>
<keyword evidence="7 12" id="KW-0067">ATP-binding</keyword>
<dbReference type="SMART" id="SM00220">
    <property type="entry name" value="S_TKc"/>
    <property type="match status" value="1"/>
</dbReference>
<dbReference type="PROSITE" id="PS00107">
    <property type="entry name" value="PROTEIN_KINASE_ATP"/>
    <property type="match status" value="1"/>
</dbReference>
<keyword evidence="16" id="KW-1185">Reference proteome</keyword>
<evidence type="ECO:0000313" key="16">
    <source>
        <dbReference type="Proteomes" id="UP000295252"/>
    </source>
</evidence>
<organism evidence="15 16">
    <name type="scientific">Coffea canephora</name>
    <name type="common">Robusta coffee</name>
    <dbReference type="NCBI Taxonomy" id="49390"/>
    <lineage>
        <taxon>Eukaryota</taxon>
        <taxon>Viridiplantae</taxon>
        <taxon>Streptophyta</taxon>
        <taxon>Embryophyta</taxon>
        <taxon>Tracheophyta</taxon>
        <taxon>Spermatophyta</taxon>
        <taxon>Magnoliopsida</taxon>
        <taxon>eudicotyledons</taxon>
        <taxon>Gunneridae</taxon>
        <taxon>Pentapetalae</taxon>
        <taxon>asterids</taxon>
        <taxon>lamiids</taxon>
        <taxon>Gentianales</taxon>
        <taxon>Rubiaceae</taxon>
        <taxon>Ixoroideae</taxon>
        <taxon>Gardenieae complex</taxon>
        <taxon>Bertiereae - Coffeeae clade</taxon>
        <taxon>Coffeeae</taxon>
        <taxon>Coffea</taxon>
    </lineage>
</organism>
<dbReference type="FunFam" id="1.10.510.10:FF:000290">
    <property type="entry name" value="LRR receptor-like serine/threonine-protein kinase ERECTA"/>
    <property type="match status" value="1"/>
</dbReference>
<keyword evidence="5 12" id="KW-0547">Nucleotide-binding</keyword>
<evidence type="ECO:0000256" key="10">
    <source>
        <dbReference type="ARBA" id="ARBA00047899"/>
    </source>
</evidence>
<dbReference type="InParanoid" id="A0A068VH39"/>
<dbReference type="Gene3D" id="3.80.10.10">
    <property type="entry name" value="Ribonuclease Inhibitor"/>
    <property type="match status" value="1"/>
</dbReference>
<dbReference type="SUPFAM" id="SSF56112">
    <property type="entry name" value="Protein kinase-like (PK-like)"/>
    <property type="match status" value="1"/>
</dbReference>
<dbReference type="AlphaFoldDB" id="A0A068VH39"/>
<protein>
    <recommendedName>
        <fullName evidence="1">non-specific serine/threonine protein kinase</fullName>
        <ecNumber evidence="1">2.7.11.1</ecNumber>
    </recommendedName>
</protein>
<feature type="domain" description="Protein kinase" evidence="14">
    <location>
        <begin position="160"/>
        <end position="430"/>
    </location>
</feature>
<comment type="catalytic activity">
    <reaction evidence="11">
        <text>L-seryl-[protein] + ATP = O-phospho-L-seryl-[protein] + ADP + H(+)</text>
        <dbReference type="Rhea" id="RHEA:17989"/>
        <dbReference type="Rhea" id="RHEA-COMP:9863"/>
        <dbReference type="Rhea" id="RHEA-COMP:11604"/>
        <dbReference type="ChEBI" id="CHEBI:15378"/>
        <dbReference type="ChEBI" id="CHEBI:29999"/>
        <dbReference type="ChEBI" id="CHEBI:30616"/>
        <dbReference type="ChEBI" id="CHEBI:83421"/>
        <dbReference type="ChEBI" id="CHEBI:456216"/>
        <dbReference type="EC" id="2.7.11.1"/>
    </reaction>
</comment>
<keyword evidence="9" id="KW-0472">Membrane</keyword>
<evidence type="ECO:0000256" key="7">
    <source>
        <dbReference type="ARBA" id="ARBA00022840"/>
    </source>
</evidence>
<name>A0A068VH39_COFCA</name>
<dbReference type="SUPFAM" id="SSF52058">
    <property type="entry name" value="L domain-like"/>
    <property type="match status" value="1"/>
</dbReference>
<comment type="catalytic activity">
    <reaction evidence="10">
        <text>L-threonyl-[protein] + ATP = O-phospho-L-threonyl-[protein] + ADP + H(+)</text>
        <dbReference type="Rhea" id="RHEA:46608"/>
        <dbReference type="Rhea" id="RHEA-COMP:11060"/>
        <dbReference type="Rhea" id="RHEA-COMP:11605"/>
        <dbReference type="ChEBI" id="CHEBI:15378"/>
        <dbReference type="ChEBI" id="CHEBI:30013"/>
        <dbReference type="ChEBI" id="CHEBI:30616"/>
        <dbReference type="ChEBI" id="CHEBI:61977"/>
        <dbReference type="ChEBI" id="CHEBI:456216"/>
        <dbReference type="EC" id="2.7.11.1"/>
    </reaction>
</comment>
<keyword evidence="2 13" id="KW-0723">Serine/threonine-protein kinase</keyword>
<sequence length="490" mass="54525">MYISFALSSDVSFLCNYHHKLLSGCYCCNILNNNNLSGEIPDQLTSFLSLATLNVSYNNFARVIPVGRNFSRFPPDSFIGNRLLRGNWLGSSNISAVKNMPETRYSGCNIGAFGVQQYSPGLLCFSYISLLNSGPRKLMVLHMGSALHTYEDIMLSTENLSEKYIIGCGASSTVYKCILKGSQTIAVKRLYTQYPHNLREFETELETVGSIRHRNLVSLHGYSLSPLGNLLFYDYMENGSLWDLLHGPSKKVKLDWETRLKVAVGAAQGLAYLHHGCNPRIIHRDVKSSNILLDENFEAHLSDFGIAKSISAAKTHESTYVLGTIGYIDPEYARTSRLTEKSDVYSFGVVLLELLTGKKAVDNNSNLHQMILLKADDNTIMEAVDPEVSVTCMDLGHVKKVFQLALLCTRPHPSERPTIHEVARVLVSLLPPPPTKPALGTAKTINYSQFVIAKEQSQLKTMQPQVRGDNNSSDAEWFVRFGEVVSKNTI</sequence>
<evidence type="ECO:0000256" key="4">
    <source>
        <dbReference type="ARBA" id="ARBA00022692"/>
    </source>
</evidence>
<dbReference type="EC" id="2.7.11.1" evidence="1"/>
<dbReference type="GO" id="GO:0048827">
    <property type="term" value="P:phyllome development"/>
    <property type="evidence" value="ECO:0007669"/>
    <property type="project" value="UniProtKB-ARBA"/>
</dbReference>
<evidence type="ECO:0000256" key="1">
    <source>
        <dbReference type="ARBA" id="ARBA00012513"/>
    </source>
</evidence>
<dbReference type="InterPro" id="IPR051420">
    <property type="entry name" value="Ser_Thr_Kinases_DiverseReg"/>
</dbReference>
<dbReference type="Gene3D" id="1.10.510.10">
    <property type="entry name" value="Transferase(Phosphotransferase) domain 1"/>
    <property type="match status" value="1"/>
</dbReference>
<dbReference type="OrthoDB" id="676979at2759"/>
<evidence type="ECO:0000256" key="5">
    <source>
        <dbReference type="ARBA" id="ARBA00022741"/>
    </source>
</evidence>
<dbReference type="STRING" id="49390.A0A068VH39"/>
<evidence type="ECO:0000256" key="11">
    <source>
        <dbReference type="ARBA" id="ARBA00048679"/>
    </source>
</evidence>
<evidence type="ECO:0000256" key="12">
    <source>
        <dbReference type="PROSITE-ProRule" id="PRU10141"/>
    </source>
</evidence>
<dbReference type="Gramene" id="CDP20026">
    <property type="protein sequence ID" value="CDP20026"/>
    <property type="gene ID" value="GSCOC_T00008132001"/>
</dbReference>
<proteinExistence type="inferred from homology"/>
<dbReference type="Gene3D" id="3.30.200.20">
    <property type="entry name" value="Phosphorylase Kinase, domain 1"/>
    <property type="match status" value="1"/>
</dbReference>
<dbReference type="InterPro" id="IPR000719">
    <property type="entry name" value="Prot_kinase_dom"/>
</dbReference>
<dbReference type="Pfam" id="PF00069">
    <property type="entry name" value="Pkinase"/>
    <property type="match status" value="1"/>
</dbReference>
<evidence type="ECO:0000256" key="9">
    <source>
        <dbReference type="ARBA" id="ARBA00023136"/>
    </source>
</evidence>
<dbReference type="GO" id="GO:0010103">
    <property type="term" value="P:stomatal complex morphogenesis"/>
    <property type="evidence" value="ECO:0007669"/>
    <property type="project" value="UniProtKB-ARBA"/>
</dbReference>
<dbReference type="CDD" id="cd14066">
    <property type="entry name" value="STKc_IRAK"/>
    <property type="match status" value="1"/>
</dbReference>
<dbReference type="Proteomes" id="UP000295252">
    <property type="component" value="Unassembled WGS sequence"/>
</dbReference>
<accession>A0A068VH39</accession>
<dbReference type="EMBL" id="HG739922">
    <property type="protein sequence ID" value="CDP20026.1"/>
    <property type="molecule type" value="Genomic_DNA"/>
</dbReference>
<dbReference type="PROSITE" id="PS00108">
    <property type="entry name" value="PROTEIN_KINASE_ST"/>
    <property type="match status" value="1"/>
</dbReference>